<evidence type="ECO:0000256" key="4">
    <source>
        <dbReference type="ARBA" id="ARBA00022692"/>
    </source>
</evidence>
<evidence type="ECO:0000256" key="8">
    <source>
        <dbReference type="ARBA" id="ARBA00023157"/>
    </source>
</evidence>
<dbReference type="FunFam" id="1.20.1070.10:FF:000065">
    <property type="entry name" value="G-protein coupled receptor 4"/>
    <property type="match status" value="1"/>
</dbReference>
<dbReference type="GO" id="GO:0004930">
    <property type="term" value="F:G protein-coupled receptor activity"/>
    <property type="evidence" value="ECO:0007669"/>
    <property type="project" value="UniProtKB-KW"/>
</dbReference>
<dbReference type="CTD" id="29933"/>
<feature type="transmembrane region" description="Helical" evidence="13">
    <location>
        <begin position="114"/>
        <end position="135"/>
    </location>
</feature>
<feature type="transmembrane region" description="Helical" evidence="13">
    <location>
        <begin position="237"/>
        <end position="258"/>
    </location>
</feature>
<evidence type="ECO:0000256" key="2">
    <source>
        <dbReference type="ARBA" id="ARBA00010663"/>
    </source>
</evidence>
<keyword evidence="9 12" id="KW-0675">Receptor</keyword>
<keyword evidence="11 12" id="KW-0807">Transducer</keyword>
<dbReference type="PRINTS" id="PR00237">
    <property type="entry name" value="GPCRRHODOPSN"/>
</dbReference>
<name>A0A6P5KQ50_PHACI</name>
<dbReference type="GO" id="GO:0000082">
    <property type="term" value="P:G1/S transition of mitotic cell cycle"/>
    <property type="evidence" value="ECO:0007669"/>
    <property type="project" value="TreeGrafter"/>
</dbReference>
<feature type="transmembrane region" description="Helical" evidence="13">
    <location>
        <begin position="195"/>
        <end position="217"/>
    </location>
</feature>
<keyword evidence="4 12" id="KW-0812">Transmembrane</keyword>
<feature type="transmembrane region" description="Helical" evidence="13">
    <location>
        <begin position="288"/>
        <end position="308"/>
    </location>
</feature>
<evidence type="ECO:0000256" key="13">
    <source>
        <dbReference type="SAM" id="Phobius"/>
    </source>
</evidence>
<dbReference type="Gene3D" id="1.20.1070.10">
    <property type="entry name" value="Rhodopsin 7-helix transmembrane proteins"/>
    <property type="match status" value="1"/>
</dbReference>
<dbReference type="InterPro" id="IPR005388">
    <property type="entry name" value="G2A_lysphc_rcpt"/>
</dbReference>
<dbReference type="FunCoup" id="A0A6P5KQ50">
    <property type="interactions" value="833"/>
</dbReference>
<feature type="transmembrane region" description="Helical" evidence="13">
    <location>
        <begin position="155"/>
        <end position="175"/>
    </location>
</feature>
<dbReference type="RefSeq" id="XP_020846912.1">
    <property type="nucleotide sequence ID" value="XM_020991253.1"/>
</dbReference>
<organism evidence="15 16">
    <name type="scientific">Phascolarctos cinereus</name>
    <name type="common">Koala</name>
    <dbReference type="NCBI Taxonomy" id="38626"/>
    <lineage>
        <taxon>Eukaryota</taxon>
        <taxon>Metazoa</taxon>
        <taxon>Chordata</taxon>
        <taxon>Craniata</taxon>
        <taxon>Vertebrata</taxon>
        <taxon>Euteleostomi</taxon>
        <taxon>Mammalia</taxon>
        <taxon>Metatheria</taxon>
        <taxon>Diprotodontia</taxon>
        <taxon>Phascolarctidae</taxon>
        <taxon>Phascolarctos</taxon>
    </lineage>
</organism>
<feature type="domain" description="G-protein coupled receptors family 1 profile" evidence="14">
    <location>
        <begin position="56"/>
        <end position="305"/>
    </location>
</feature>
<dbReference type="PRINTS" id="PR01563">
    <property type="entry name" value="G2ARECEPTOR"/>
</dbReference>
<keyword evidence="8" id="KW-1015">Disulfide bond</keyword>
<evidence type="ECO:0000313" key="16">
    <source>
        <dbReference type="RefSeq" id="XP_020846912.1"/>
    </source>
</evidence>
<dbReference type="GeneID" id="110211749"/>
<keyword evidence="3" id="KW-1003">Cell membrane</keyword>
<feature type="transmembrane region" description="Helical" evidence="13">
    <location>
        <begin position="73"/>
        <end position="99"/>
    </location>
</feature>
<feature type="transmembrane region" description="Helical" evidence="13">
    <location>
        <begin position="44"/>
        <end position="66"/>
    </location>
</feature>
<evidence type="ECO:0000256" key="7">
    <source>
        <dbReference type="ARBA" id="ARBA00023136"/>
    </source>
</evidence>
<dbReference type="InterPro" id="IPR000276">
    <property type="entry name" value="GPCR_Rhodpsn"/>
</dbReference>
<dbReference type="PANTHER" id="PTHR24234">
    <property type="entry name" value="LYSOPHOSPHATIDIC ACID RECEPTOR 5/SPHINGOSYLPHOSPHORYLCHOLINE RECEPTOR"/>
    <property type="match status" value="1"/>
</dbReference>
<dbReference type="GO" id="GO:0010972">
    <property type="term" value="P:negative regulation of G2/M transition of mitotic cell cycle"/>
    <property type="evidence" value="ECO:0007669"/>
    <property type="project" value="TreeGrafter"/>
</dbReference>
<gene>
    <name evidence="16" type="primary">GPR132</name>
</gene>
<dbReference type="PROSITE" id="PS00237">
    <property type="entry name" value="G_PROTEIN_RECEP_F1_1"/>
    <property type="match status" value="1"/>
</dbReference>
<protein>
    <submittedName>
        <fullName evidence="16">Probable G-protein coupled receptor 132 isoform X1</fullName>
    </submittedName>
</protein>
<accession>A0A6P5KQ50</accession>
<evidence type="ECO:0000259" key="14">
    <source>
        <dbReference type="PROSITE" id="PS50262"/>
    </source>
</evidence>
<comment type="subcellular location">
    <subcellularLocation>
        <location evidence="1">Cell membrane</location>
        <topology evidence="1">Multi-pass membrane protein</topology>
    </subcellularLocation>
</comment>
<dbReference type="GO" id="GO:0005886">
    <property type="term" value="C:plasma membrane"/>
    <property type="evidence" value="ECO:0007669"/>
    <property type="project" value="UniProtKB-SubCell"/>
</dbReference>
<sequence>MNIFALSSGKVTDLKSLPPSMASSNSSQNFCTPSYEESKTFLTVMYSSVCVLGFPTNCFTAWFSFLQVLQGNVLAIYLFCLAICELLYVATLPFWIVYIRNNHEWTMGFQTCRIIAFVFFCNIYVSILFLCCVSCDRFIAVTYALESRGYRHVKIAVFISIAIFFIVGVVHYPVFEMKENKTCFETLTVDRKIASYYYSRFVVGFAIPLSIIIFTNYKIFRSIKTSTSLSACQKAKVKYLAISIVITFLVCFAPYHFVLLVKAAAFSYYKADKKKVCALGVKMNTSSMVFLCLCTFHSIADPIIYVLASETCRNELSRFHKGWKQWSTKTDSTNLKYSKDMEELTPEPINLSAF</sequence>
<evidence type="ECO:0000256" key="1">
    <source>
        <dbReference type="ARBA" id="ARBA00004651"/>
    </source>
</evidence>
<evidence type="ECO:0000256" key="11">
    <source>
        <dbReference type="ARBA" id="ARBA00023224"/>
    </source>
</evidence>
<evidence type="ECO:0000256" key="5">
    <source>
        <dbReference type="ARBA" id="ARBA00022989"/>
    </source>
</evidence>
<dbReference type="AlphaFoldDB" id="A0A6P5KQ50"/>
<evidence type="ECO:0000256" key="10">
    <source>
        <dbReference type="ARBA" id="ARBA00023180"/>
    </source>
</evidence>
<evidence type="ECO:0000256" key="12">
    <source>
        <dbReference type="RuleBase" id="RU000688"/>
    </source>
</evidence>
<dbReference type="KEGG" id="pcw:110211749"/>
<keyword evidence="15" id="KW-1185">Reference proteome</keyword>
<evidence type="ECO:0000256" key="3">
    <source>
        <dbReference type="ARBA" id="ARBA00022475"/>
    </source>
</evidence>
<dbReference type="SUPFAM" id="SSF81321">
    <property type="entry name" value="Family A G protein-coupled receptor-like"/>
    <property type="match status" value="1"/>
</dbReference>
<comment type="similarity">
    <text evidence="2 12">Belongs to the G-protein coupled receptor 1 family.</text>
</comment>
<dbReference type="Proteomes" id="UP000515140">
    <property type="component" value="Unplaced"/>
</dbReference>
<dbReference type="InParanoid" id="A0A6P5KQ50"/>
<proteinExistence type="inferred from homology"/>
<reference evidence="16" key="1">
    <citation type="submission" date="2025-08" db="UniProtKB">
        <authorList>
            <consortium name="RefSeq"/>
        </authorList>
    </citation>
    <scope>IDENTIFICATION</scope>
    <source>
        <tissue evidence="16">Spleen</tissue>
    </source>
</reference>
<dbReference type="PANTHER" id="PTHR24234:SF7">
    <property type="entry name" value="G-PROTEIN COUPLED RECEPTOR 132-RELATED"/>
    <property type="match status" value="1"/>
</dbReference>
<dbReference type="Pfam" id="PF00001">
    <property type="entry name" value="7tm_1"/>
    <property type="match status" value="1"/>
</dbReference>
<keyword evidence="7 13" id="KW-0472">Membrane</keyword>
<evidence type="ECO:0000256" key="6">
    <source>
        <dbReference type="ARBA" id="ARBA00023040"/>
    </source>
</evidence>
<evidence type="ECO:0000313" key="15">
    <source>
        <dbReference type="Proteomes" id="UP000515140"/>
    </source>
</evidence>
<keyword evidence="5 13" id="KW-1133">Transmembrane helix</keyword>
<dbReference type="InterPro" id="IPR017452">
    <property type="entry name" value="GPCR_Rhodpsn_7TM"/>
</dbReference>
<dbReference type="PROSITE" id="PS50262">
    <property type="entry name" value="G_PROTEIN_RECEP_F1_2"/>
    <property type="match status" value="1"/>
</dbReference>
<keyword evidence="6 12" id="KW-0297">G-protein coupled receptor</keyword>
<evidence type="ECO:0000256" key="9">
    <source>
        <dbReference type="ARBA" id="ARBA00023170"/>
    </source>
</evidence>
<keyword evidence="10" id="KW-0325">Glycoprotein</keyword>